<dbReference type="Gene3D" id="1.20.1600.10">
    <property type="entry name" value="Outer membrane efflux proteins (OEP)"/>
    <property type="match status" value="1"/>
</dbReference>
<evidence type="ECO:0000313" key="8">
    <source>
        <dbReference type="EMBL" id="KIQ06322.1"/>
    </source>
</evidence>
<sequence>MNRKTFDRSTLRLAIACAALGLSACAVTPQELTPEQQLADAQKDRSAMFDDQEPVTRAISLDEAMARAVKYNLQQRLGLMQRALEDNSLSVANLSLLPQLAASAGWKGRDNVAGSSSESVTTGRQSLEPSTSSDRSSRDANLRLSWNVLDFGVSYFSAKAQANKVLAAEEARRKVVADIVQQVRDAYWQAASAERLQPEVQRALSNARGALDQARQTERQRLVAPLESLRYQKSLLEMIRQLEVVEGELAVSKARLASLMNLPPATTFSLVLPDESSYTQPALAYNLADLEVTAMTERPEIRSESYQARNAVLETRAAMLKLLPGANLFVGANYDSNSYLVNDNWADAGMQVSWNLFNVLAYPAIKKTGETRLQVAELRRQAMRMAVLTQVNVAWREYERSSQVFARSNELQQVQRGILRQSESAFSSQAQSRLERVRTATETVLATRTRDRAFAELQVAHGAVYQAAGLDPLPERIAGSSVDELTRAIAGNSMRLNQGQGAVPAGIAATQQVHYATSTPLVTAAAPSGPLVAQRAQPPAKTLRLDMWESLGSLRGAELVPVEQANGR</sequence>
<feature type="chain" id="PRO_5002215093" evidence="7">
    <location>
        <begin position="27"/>
        <end position="568"/>
    </location>
</feature>
<evidence type="ECO:0000256" key="1">
    <source>
        <dbReference type="ARBA" id="ARBA00004442"/>
    </source>
</evidence>
<evidence type="ECO:0000256" key="6">
    <source>
        <dbReference type="SAM" id="MobiDB-lite"/>
    </source>
</evidence>
<dbReference type="GO" id="GO:0009279">
    <property type="term" value="C:cell outer membrane"/>
    <property type="evidence" value="ECO:0007669"/>
    <property type="project" value="UniProtKB-SubCell"/>
</dbReference>
<name>A0A0D0L1E4_9PSED</name>
<dbReference type="PANTHER" id="PTHR30026:SF21">
    <property type="entry name" value="SLR1270 PROTEIN"/>
    <property type="match status" value="1"/>
</dbReference>
<evidence type="ECO:0000256" key="4">
    <source>
        <dbReference type="ARBA" id="ARBA00023136"/>
    </source>
</evidence>
<keyword evidence="5" id="KW-0998">Cell outer membrane</keyword>
<accession>A0A0D0L1E4</accession>
<feature type="compositionally biased region" description="Polar residues" evidence="6">
    <location>
        <begin position="113"/>
        <end position="134"/>
    </location>
</feature>
<keyword evidence="2" id="KW-1134">Transmembrane beta strand</keyword>
<evidence type="ECO:0000256" key="2">
    <source>
        <dbReference type="ARBA" id="ARBA00022452"/>
    </source>
</evidence>
<keyword evidence="4" id="KW-0472">Membrane</keyword>
<dbReference type="PANTHER" id="PTHR30026">
    <property type="entry name" value="OUTER MEMBRANE PROTEIN TOLC"/>
    <property type="match status" value="1"/>
</dbReference>
<dbReference type="PROSITE" id="PS51257">
    <property type="entry name" value="PROKAR_LIPOPROTEIN"/>
    <property type="match status" value="1"/>
</dbReference>
<dbReference type="GO" id="GO:1990281">
    <property type="term" value="C:efflux pump complex"/>
    <property type="evidence" value="ECO:0007669"/>
    <property type="project" value="TreeGrafter"/>
</dbReference>
<organism evidence="8 9">
    <name type="scientific">Pseudomonas fulva</name>
    <dbReference type="NCBI Taxonomy" id="47880"/>
    <lineage>
        <taxon>Bacteria</taxon>
        <taxon>Pseudomonadati</taxon>
        <taxon>Pseudomonadota</taxon>
        <taxon>Gammaproteobacteria</taxon>
        <taxon>Pseudomonadales</taxon>
        <taxon>Pseudomonadaceae</taxon>
        <taxon>Pseudomonas</taxon>
    </lineage>
</organism>
<keyword evidence="3" id="KW-0812">Transmembrane</keyword>
<dbReference type="GO" id="GO:0015562">
    <property type="term" value="F:efflux transmembrane transporter activity"/>
    <property type="evidence" value="ECO:0007669"/>
    <property type="project" value="InterPro"/>
</dbReference>
<keyword evidence="7" id="KW-0732">Signal</keyword>
<gene>
    <name evidence="8" type="ORF">RU08_00995</name>
</gene>
<dbReference type="AlphaFoldDB" id="A0A0D0L1E4"/>
<evidence type="ECO:0000256" key="5">
    <source>
        <dbReference type="ARBA" id="ARBA00023237"/>
    </source>
</evidence>
<evidence type="ECO:0000256" key="7">
    <source>
        <dbReference type="SAM" id="SignalP"/>
    </source>
</evidence>
<evidence type="ECO:0000313" key="9">
    <source>
        <dbReference type="Proteomes" id="UP000032068"/>
    </source>
</evidence>
<feature type="signal peptide" evidence="7">
    <location>
        <begin position="1"/>
        <end position="26"/>
    </location>
</feature>
<protein>
    <submittedName>
        <fullName evidence="8">Transporter</fullName>
    </submittedName>
</protein>
<reference evidence="8 9" key="1">
    <citation type="submission" date="2014-12" db="EMBL/GenBank/DDBJ databases">
        <title>16Stimator: statistical estimation of ribosomal gene copy numbers from draft genome assemblies.</title>
        <authorList>
            <person name="Perisin M.A."/>
            <person name="Vetter M."/>
            <person name="Gilbert J.A."/>
            <person name="Bergelson J."/>
        </authorList>
    </citation>
    <scope>NUCLEOTIDE SEQUENCE [LARGE SCALE GENOMIC DNA]</scope>
    <source>
        <strain evidence="8 9">MEJ086</strain>
    </source>
</reference>
<evidence type="ECO:0000256" key="3">
    <source>
        <dbReference type="ARBA" id="ARBA00022692"/>
    </source>
</evidence>
<dbReference type="InterPro" id="IPR051906">
    <property type="entry name" value="TolC-like"/>
</dbReference>
<dbReference type="EMBL" id="JXQW01000002">
    <property type="protein sequence ID" value="KIQ06322.1"/>
    <property type="molecule type" value="Genomic_DNA"/>
</dbReference>
<feature type="region of interest" description="Disordered" evidence="6">
    <location>
        <begin position="107"/>
        <end position="137"/>
    </location>
</feature>
<dbReference type="RefSeq" id="WP_052493735.1">
    <property type="nucleotide sequence ID" value="NZ_JXQW01000002.1"/>
</dbReference>
<proteinExistence type="predicted"/>
<comment type="subcellular location">
    <subcellularLocation>
        <location evidence="1">Cell outer membrane</location>
    </subcellularLocation>
</comment>
<dbReference type="SUPFAM" id="SSF56954">
    <property type="entry name" value="Outer membrane efflux proteins (OEP)"/>
    <property type="match status" value="1"/>
</dbReference>
<dbReference type="GO" id="GO:0015288">
    <property type="term" value="F:porin activity"/>
    <property type="evidence" value="ECO:0007669"/>
    <property type="project" value="TreeGrafter"/>
</dbReference>
<dbReference type="Proteomes" id="UP000032068">
    <property type="component" value="Unassembled WGS sequence"/>
</dbReference>
<dbReference type="OrthoDB" id="9764652at2"/>
<comment type="caution">
    <text evidence="8">The sequence shown here is derived from an EMBL/GenBank/DDBJ whole genome shotgun (WGS) entry which is preliminary data.</text>
</comment>